<dbReference type="EMBL" id="UOED01000096">
    <property type="protein sequence ID" value="VAV95148.1"/>
    <property type="molecule type" value="Genomic_DNA"/>
</dbReference>
<organism evidence="1">
    <name type="scientific">hydrothermal vent metagenome</name>
    <dbReference type="NCBI Taxonomy" id="652676"/>
    <lineage>
        <taxon>unclassified sequences</taxon>
        <taxon>metagenomes</taxon>
        <taxon>ecological metagenomes</taxon>
    </lineage>
</organism>
<dbReference type="AlphaFoldDB" id="A0A3B0S443"/>
<gene>
    <name evidence="1" type="ORF">MNBD_ALPHA02-1552</name>
</gene>
<sequence>MNRVCRFLIIGLIGLFLIGTGSFAFAAPQNRNLFKQHIAFQNKHQPAENSLVRPTKRPNPAWRQNNRQNTAREAMQSGRIVSLSVIRSRVRQSFPGKIIDVRLLEPKRSNQSYIYKVKLLRTNGNLLVVRLNAANGQIVSVKGNK</sequence>
<reference evidence="1" key="1">
    <citation type="submission" date="2018-06" db="EMBL/GenBank/DDBJ databases">
        <authorList>
            <person name="Zhirakovskaya E."/>
        </authorList>
    </citation>
    <scope>NUCLEOTIDE SEQUENCE</scope>
</reference>
<protein>
    <recommendedName>
        <fullName evidence="2">PepSY domain-containing protein</fullName>
    </recommendedName>
</protein>
<evidence type="ECO:0008006" key="2">
    <source>
        <dbReference type="Google" id="ProtNLM"/>
    </source>
</evidence>
<evidence type="ECO:0000313" key="1">
    <source>
        <dbReference type="EMBL" id="VAV95148.1"/>
    </source>
</evidence>
<proteinExistence type="predicted"/>
<accession>A0A3B0S443</accession>
<name>A0A3B0S443_9ZZZZ</name>